<name>A0A8J5WVM7_ZIZPA</name>
<dbReference type="AlphaFoldDB" id="A0A8J5WVM7"/>
<dbReference type="Proteomes" id="UP000729402">
    <property type="component" value="Unassembled WGS sequence"/>
</dbReference>
<gene>
    <name evidence="1" type="ORF">GUJ93_ZPchr0013g37751</name>
</gene>
<reference evidence="1" key="2">
    <citation type="submission" date="2021-02" db="EMBL/GenBank/DDBJ databases">
        <authorList>
            <person name="Kimball J.A."/>
            <person name="Haas M.W."/>
            <person name="Macchietto M."/>
            <person name="Kono T."/>
            <person name="Duquette J."/>
            <person name="Shao M."/>
        </authorList>
    </citation>
    <scope>NUCLEOTIDE SEQUENCE</scope>
    <source>
        <tissue evidence="1">Fresh leaf tissue</tissue>
    </source>
</reference>
<organism evidence="1 2">
    <name type="scientific">Zizania palustris</name>
    <name type="common">Northern wild rice</name>
    <dbReference type="NCBI Taxonomy" id="103762"/>
    <lineage>
        <taxon>Eukaryota</taxon>
        <taxon>Viridiplantae</taxon>
        <taxon>Streptophyta</taxon>
        <taxon>Embryophyta</taxon>
        <taxon>Tracheophyta</taxon>
        <taxon>Spermatophyta</taxon>
        <taxon>Magnoliopsida</taxon>
        <taxon>Liliopsida</taxon>
        <taxon>Poales</taxon>
        <taxon>Poaceae</taxon>
        <taxon>BOP clade</taxon>
        <taxon>Oryzoideae</taxon>
        <taxon>Oryzeae</taxon>
        <taxon>Zizaniinae</taxon>
        <taxon>Zizania</taxon>
    </lineage>
</organism>
<keyword evidence="2" id="KW-1185">Reference proteome</keyword>
<dbReference type="EMBL" id="JAAALK010000079">
    <property type="protein sequence ID" value="KAG8096114.1"/>
    <property type="molecule type" value="Genomic_DNA"/>
</dbReference>
<sequence>MMVAMARTEVACAGGEWRPERSRDVVEEEAREDWWTSGVGSSCGHAQRPGSEKWLCKGVAVSGGKTGRDG</sequence>
<evidence type="ECO:0000313" key="1">
    <source>
        <dbReference type="EMBL" id="KAG8096114.1"/>
    </source>
</evidence>
<proteinExistence type="predicted"/>
<evidence type="ECO:0000313" key="2">
    <source>
        <dbReference type="Proteomes" id="UP000729402"/>
    </source>
</evidence>
<accession>A0A8J5WVM7</accession>
<comment type="caution">
    <text evidence="1">The sequence shown here is derived from an EMBL/GenBank/DDBJ whole genome shotgun (WGS) entry which is preliminary data.</text>
</comment>
<protein>
    <submittedName>
        <fullName evidence="1">Uncharacterized protein</fullName>
    </submittedName>
</protein>
<reference evidence="1" key="1">
    <citation type="journal article" date="2021" name="bioRxiv">
        <title>Whole Genome Assembly and Annotation of Northern Wild Rice, Zizania palustris L., Supports a Whole Genome Duplication in the Zizania Genus.</title>
        <authorList>
            <person name="Haas M."/>
            <person name="Kono T."/>
            <person name="Macchietto M."/>
            <person name="Millas R."/>
            <person name="McGilp L."/>
            <person name="Shao M."/>
            <person name="Duquette J."/>
            <person name="Hirsch C.N."/>
            <person name="Kimball J."/>
        </authorList>
    </citation>
    <scope>NUCLEOTIDE SEQUENCE</scope>
    <source>
        <tissue evidence="1">Fresh leaf tissue</tissue>
    </source>
</reference>